<dbReference type="PANTHER" id="PTHR36453">
    <property type="entry name" value="SECRETED PROTEIN-RELATED"/>
    <property type="match status" value="1"/>
</dbReference>
<evidence type="ECO:0000256" key="1">
    <source>
        <dbReference type="SAM" id="SignalP"/>
    </source>
</evidence>
<evidence type="ECO:0000313" key="3">
    <source>
        <dbReference type="EMBL" id="TXE13887.1"/>
    </source>
</evidence>
<dbReference type="SMART" id="SM00710">
    <property type="entry name" value="PbH1"/>
    <property type="match status" value="5"/>
</dbReference>
<dbReference type="InterPro" id="IPR006626">
    <property type="entry name" value="PbH1"/>
</dbReference>
<dbReference type="AlphaFoldDB" id="A0A5C7B0B8"/>
<dbReference type="OrthoDB" id="974771at2"/>
<reference evidence="4" key="1">
    <citation type="submission" date="2019-08" db="EMBL/GenBank/DDBJ databases">
        <title>Seonamhaeicola sediminis sp. nov., isolated from marine sediment.</title>
        <authorList>
            <person name="Cao W.R."/>
        </authorList>
    </citation>
    <scope>NUCLEOTIDE SEQUENCE [LARGE SCALE GENOMIC DNA]</scope>
    <source>
        <strain evidence="4">Gy8</strain>
    </source>
</reference>
<dbReference type="InterPro" id="IPR012334">
    <property type="entry name" value="Pectin_lyas_fold"/>
</dbReference>
<feature type="domain" description="Right handed beta helix" evidence="2">
    <location>
        <begin position="387"/>
        <end position="509"/>
    </location>
</feature>
<proteinExistence type="predicted"/>
<dbReference type="EMBL" id="VOSC01000007">
    <property type="protein sequence ID" value="TXE13887.1"/>
    <property type="molecule type" value="Genomic_DNA"/>
</dbReference>
<dbReference type="Gene3D" id="2.160.20.10">
    <property type="entry name" value="Single-stranded right-handed beta-helix, Pectin lyase-like"/>
    <property type="match status" value="2"/>
</dbReference>
<comment type="caution">
    <text evidence="3">The sequence shown here is derived from an EMBL/GenBank/DDBJ whole genome shotgun (WGS) entry which is preliminary data.</text>
</comment>
<feature type="signal peptide" evidence="1">
    <location>
        <begin position="1"/>
        <end position="19"/>
    </location>
</feature>
<dbReference type="Pfam" id="PF13229">
    <property type="entry name" value="Beta_helix"/>
    <property type="match status" value="1"/>
</dbReference>
<organism evidence="3 4">
    <name type="scientific">Seonamhaeicola algicola</name>
    <dbReference type="NCBI Taxonomy" id="1719036"/>
    <lineage>
        <taxon>Bacteria</taxon>
        <taxon>Pseudomonadati</taxon>
        <taxon>Bacteroidota</taxon>
        <taxon>Flavobacteriia</taxon>
        <taxon>Flavobacteriales</taxon>
        <taxon>Flavobacteriaceae</taxon>
    </lineage>
</organism>
<dbReference type="Proteomes" id="UP000321790">
    <property type="component" value="Unassembled WGS sequence"/>
</dbReference>
<keyword evidence="4" id="KW-1185">Reference proteome</keyword>
<accession>A0A5C7B0B8</accession>
<protein>
    <submittedName>
        <fullName evidence="3">Right-handed parallel beta-helix repeat-containing protein</fullName>
    </submittedName>
</protein>
<name>A0A5C7B0B8_9FLAO</name>
<dbReference type="PANTHER" id="PTHR36453:SF1">
    <property type="entry name" value="RIGHT HANDED BETA HELIX DOMAIN-CONTAINING PROTEIN"/>
    <property type="match status" value="1"/>
</dbReference>
<keyword evidence="1" id="KW-0732">Signal</keyword>
<evidence type="ECO:0000313" key="4">
    <source>
        <dbReference type="Proteomes" id="UP000321790"/>
    </source>
</evidence>
<sequence length="678" mass="76594">MKIIINFVFVIGVSVSLFAKDYHVDASSSNSGNGSKKNPFKTIQQAANVMKAGDVCYIHKGVYREEIIPKNSGTKKKPIVFTSYKNDIVIISATKKVTTWQQHQGAIYKAQNVIMNLGDGNNVYFNYKKMQIARWPNDSDDNEYTLDAKFIDKTKGTWSMSFISNNEIPKFDWTGGIIHYLGAHSGCSWERTITNYNENLNRIFFETLPQKWPFGNTHSPQRFENGHRGIFYLMNKLEALDAPNEWFYDKVAKTLYFYAPKGENPNHHSVEVSHRKHVVTINKNNIHLKGLNFFGGMIVINGNGNKVSNAMIKHGAERLVTNLKGAAVSDAAVLINSGFQNSIEKCVLENGSVNGIILGKNTEDCIVKNNIVQNFNTIGIHACLLSSYGNRNKILQNSFYGSARDGVKVTGNNSEFAYNHVQKCLISGADGGLFYVTGQSIPKNIELHHNWFHNAHANDNHAGKKATGIYLDNNAAGYIVHHNVVWDVEWAGLHFNWDAIKNEIYNNTFWNVGPSNEALINSWVPKRNNYQTNVEDNILYNNISDVRPWWDSGNGKHYRVDEKEFKGKEADNIFSNNKQFSEIPFNTEKHTLFMPLENSPLIDRGLEIRKITKGYKGKAPDLGAYEYGGAYWKPGVDWVPNNFAWKVSNGYLNVGISTIKNNQYLGKASKMVKELQLN</sequence>
<feature type="chain" id="PRO_5022739242" evidence="1">
    <location>
        <begin position="20"/>
        <end position="678"/>
    </location>
</feature>
<dbReference type="RefSeq" id="WP_147130945.1">
    <property type="nucleotide sequence ID" value="NZ_VOSC01000007.1"/>
</dbReference>
<dbReference type="SUPFAM" id="SSF51126">
    <property type="entry name" value="Pectin lyase-like"/>
    <property type="match status" value="1"/>
</dbReference>
<dbReference type="InterPro" id="IPR039448">
    <property type="entry name" value="Beta_helix"/>
</dbReference>
<evidence type="ECO:0000259" key="2">
    <source>
        <dbReference type="Pfam" id="PF13229"/>
    </source>
</evidence>
<gene>
    <name evidence="3" type="ORF">FUA26_02070</name>
</gene>
<dbReference type="InterPro" id="IPR011050">
    <property type="entry name" value="Pectin_lyase_fold/virulence"/>
</dbReference>